<evidence type="ECO:0000256" key="6">
    <source>
        <dbReference type="ARBA" id="ARBA00022692"/>
    </source>
</evidence>
<evidence type="ECO:0000256" key="1">
    <source>
        <dbReference type="ARBA" id="ARBA00004377"/>
    </source>
</evidence>
<gene>
    <name evidence="10" type="ORF">NBG4_180007</name>
</gene>
<dbReference type="PANTHER" id="PTHR38779:SF2">
    <property type="entry name" value="TYPE II SECRETION SYSTEM PROTEIN I-RELATED"/>
    <property type="match status" value="1"/>
</dbReference>
<feature type="transmembrane region" description="Helical" evidence="9">
    <location>
        <begin position="12"/>
        <end position="37"/>
    </location>
</feature>
<keyword evidence="8 9" id="KW-0472">Membrane</keyword>
<dbReference type="InterPro" id="IPR010052">
    <property type="entry name" value="T2SS_protein-GspI"/>
</dbReference>
<keyword evidence="11" id="KW-1185">Reference proteome</keyword>
<keyword evidence="7 9" id="KW-1133">Transmembrane helix</keyword>
<keyword evidence="6 9" id="KW-0812">Transmembrane</keyword>
<sequence>MLEQERAPNTKAGFTLLEVLVAMALLSIALVSIIQLFSINLRGIATSEDLAKAVMRAEATMRDVLDDEDIAEKSSSETTPDGYRVDVAITKAKEERTENLPLELLQISLTVHWKDGVKERTLTLKTMKAVTKKI</sequence>
<evidence type="ECO:0000313" key="11">
    <source>
        <dbReference type="Proteomes" id="UP000245125"/>
    </source>
</evidence>
<keyword evidence="5" id="KW-0997">Cell inner membrane</keyword>
<keyword evidence="4" id="KW-0488">Methylation</keyword>
<evidence type="ECO:0000256" key="7">
    <source>
        <dbReference type="ARBA" id="ARBA00022989"/>
    </source>
</evidence>
<dbReference type="NCBIfam" id="TIGR02532">
    <property type="entry name" value="IV_pilin_GFxxxE"/>
    <property type="match status" value="1"/>
</dbReference>
<evidence type="ECO:0000256" key="5">
    <source>
        <dbReference type="ARBA" id="ARBA00022519"/>
    </source>
</evidence>
<dbReference type="OrthoDB" id="7864109at2"/>
<evidence type="ECO:0008006" key="12">
    <source>
        <dbReference type="Google" id="ProtNLM"/>
    </source>
</evidence>
<accession>A0A2U3QFD1</accession>
<comment type="similarity">
    <text evidence="2">Belongs to the GSP I family.</text>
</comment>
<dbReference type="PROSITE" id="PS00409">
    <property type="entry name" value="PROKAR_NTER_METHYL"/>
    <property type="match status" value="1"/>
</dbReference>
<dbReference type="Pfam" id="PF07963">
    <property type="entry name" value="N_methyl"/>
    <property type="match status" value="1"/>
</dbReference>
<organism evidence="10 11">
    <name type="scientific">Candidatus Sulfobium mesophilum</name>
    <dbReference type="NCBI Taxonomy" id="2016548"/>
    <lineage>
        <taxon>Bacteria</taxon>
        <taxon>Pseudomonadati</taxon>
        <taxon>Nitrospirota</taxon>
        <taxon>Nitrospiria</taxon>
        <taxon>Nitrospirales</taxon>
        <taxon>Nitrospiraceae</taxon>
        <taxon>Candidatus Sulfobium</taxon>
    </lineage>
</organism>
<reference evidence="11" key="1">
    <citation type="submission" date="2018-03" db="EMBL/GenBank/DDBJ databases">
        <authorList>
            <person name="Zecchin S."/>
        </authorList>
    </citation>
    <scope>NUCLEOTIDE SEQUENCE [LARGE SCALE GENOMIC DNA]</scope>
</reference>
<dbReference type="InterPro" id="IPR012902">
    <property type="entry name" value="N_methyl_site"/>
</dbReference>
<evidence type="ECO:0000256" key="8">
    <source>
        <dbReference type="ARBA" id="ARBA00023136"/>
    </source>
</evidence>
<dbReference type="Proteomes" id="UP000245125">
    <property type="component" value="Unassembled WGS sequence"/>
</dbReference>
<dbReference type="AlphaFoldDB" id="A0A2U3QFD1"/>
<protein>
    <recommendedName>
        <fullName evidence="12">General secretion pathway protein I</fullName>
    </recommendedName>
</protein>
<evidence type="ECO:0000313" key="10">
    <source>
        <dbReference type="EMBL" id="SPQ00131.1"/>
    </source>
</evidence>
<proteinExistence type="inferred from homology"/>
<dbReference type="GO" id="GO:0015628">
    <property type="term" value="P:protein secretion by the type II secretion system"/>
    <property type="evidence" value="ECO:0007669"/>
    <property type="project" value="InterPro"/>
</dbReference>
<evidence type="ECO:0000256" key="3">
    <source>
        <dbReference type="ARBA" id="ARBA00022475"/>
    </source>
</evidence>
<dbReference type="GO" id="GO:0015627">
    <property type="term" value="C:type II protein secretion system complex"/>
    <property type="evidence" value="ECO:0007669"/>
    <property type="project" value="InterPro"/>
</dbReference>
<evidence type="ECO:0000256" key="9">
    <source>
        <dbReference type="SAM" id="Phobius"/>
    </source>
</evidence>
<name>A0A2U3QFD1_9BACT</name>
<comment type="subcellular location">
    <subcellularLocation>
        <location evidence="1">Cell inner membrane</location>
        <topology evidence="1">Single-pass membrane protein</topology>
    </subcellularLocation>
</comment>
<dbReference type="PANTHER" id="PTHR38779">
    <property type="entry name" value="TYPE II SECRETION SYSTEM PROTEIN I-RELATED"/>
    <property type="match status" value="1"/>
</dbReference>
<evidence type="ECO:0000256" key="4">
    <source>
        <dbReference type="ARBA" id="ARBA00022481"/>
    </source>
</evidence>
<keyword evidence="3" id="KW-1003">Cell membrane</keyword>
<evidence type="ECO:0000256" key="2">
    <source>
        <dbReference type="ARBA" id="ARBA00008358"/>
    </source>
</evidence>
<dbReference type="GO" id="GO:0005886">
    <property type="term" value="C:plasma membrane"/>
    <property type="evidence" value="ECO:0007669"/>
    <property type="project" value="UniProtKB-SubCell"/>
</dbReference>
<dbReference type="EMBL" id="OUUY01000062">
    <property type="protein sequence ID" value="SPQ00131.1"/>
    <property type="molecule type" value="Genomic_DNA"/>
</dbReference>